<gene>
    <name evidence="6" type="ORF">PHYEVI_LOCUS2988</name>
</gene>
<comment type="similarity">
    <text evidence="2">Belongs to the UTP14 family.</text>
</comment>
<dbReference type="GO" id="GO:0006364">
    <property type="term" value="P:rRNA processing"/>
    <property type="evidence" value="ECO:0007669"/>
    <property type="project" value="InterPro"/>
</dbReference>
<evidence type="ECO:0000256" key="5">
    <source>
        <dbReference type="SAM" id="MobiDB-lite"/>
    </source>
</evidence>
<sequence>MEDDSDHLEFSDHEIDDKKHDKIIANVLNLNKVQNVKSPYRTEPTTQISEFNLVKSLSNNHTVHINELTKTLKDRRKHAEIVQKLKSVSGRTKTLLKPLEKPQAERIKRTLNYEKSRLQLDRWEALVASNRSASQLRFPLGSVEKVKTIEKEAQVYPSTFRVKSELQKKIEALEPKVEEYRIDTDEANNEFPLTLSELKEKRKEAAKLRAHQHFKEAKARRQNKIKSKKYHRILRREKIKQKLKEFEELQKTNPEEALKKLDDIEKARAEERFSLRHKGTGQWARNKQVRAKYDKESRKELAQQLAVSRELTQKTKLTNSDSEDEAIESSNLPSKQANENNPWVNGVKPSKDVTDFVSGYRKFWNEVNSNAQEVNETDECEKPQATPANGVKMGKNKMKKMERTSNKNKPLSTLSNKVGCEKPQTTSANGVKMGKNKMKKMERNKNANKPPSTSSNNVSSTSDWEVSTIEAQLNQPLDVQDMFGIAEDKLNKKLNQKLKKIENKPESNNIKTNKKPKGVKQTFDLTIPKRNKKQIIDEEMLEQPRELNHDDNVNDNASENLNLTALKSIISNANKPDEPVNINPDKFIRVKQSQLDTAVPDISITEENEEGADQRDLIMEAFEDDDIAVDFEKEKAEEIDKDTPKDIDLNLPGWGSWAGTGINPNKRKNRRFIIKMPKKVPRRDANKGALIINEKAQAKIKPLLVSELPFPFKSVKDYEASIRAPIGRTFVPEKAFQKFIRPSVVTKMGAIIKPIDRSILTGVKIK</sequence>
<dbReference type="PANTHER" id="PTHR14150:SF12">
    <property type="entry name" value="U3 SMALL NUCLEOLAR RNA-ASSOCIATED PROTEIN 14 HOMOLOG A"/>
    <property type="match status" value="1"/>
</dbReference>
<evidence type="ECO:0000256" key="1">
    <source>
        <dbReference type="ARBA" id="ARBA00004604"/>
    </source>
</evidence>
<feature type="region of interest" description="Disordered" evidence="5">
    <location>
        <begin position="277"/>
        <end position="296"/>
    </location>
</feature>
<evidence type="ECO:0000256" key="3">
    <source>
        <dbReference type="ARBA" id="ARBA00022553"/>
    </source>
</evidence>
<keyword evidence="3" id="KW-0597">Phosphoprotein</keyword>
<dbReference type="OrthoDB" id="277439at2759"/>
<accession>A0A9N9TM88</accession>
<dbReference type="Pfam" id="PF04615">
    <property type="entry name" value="Utp14"/>
    <property type="match status" value="1"/>
</dbReference>
<evidence type="ECO:0000313" key="7">
    <source>
        <dbReference type="Proteomes" id="UP001153712"/>
    </source>
</evidence>
<dbReference type="Proteomes" id="UP001153712">
    <property type="component" value="Chromosome 12"/>
</dbReference>
<feature type="region of interest" description="Disordered" evidence="5">
    <location>
        <begin position="372"/>
        <end position="465"/>
    </location>
</feature>
<organism evidence="6 7">
    <name type="scientific">Phyllotreta striolata</name>
    <name type="common">Striped flea beetle</name>
    <name type="synonym">Crioceris striolata</name>
    <dbReference type="NCBI Taxonomy" id="444603"/>
    <lineage>
        <taxon>Eukaryota</taxon>
        <taxon>Metazoa</taxon>
        <taxon>Ecdysozoa</taxon>
        <taxon>Arthropoda</taxon>
        <taxon>Hexapoda</taxon>
        <taxon>Insecta</taxon>
        <taxon>Pterygota</taxon>
        <taxon>Neoptera</taxon>
        <taxon>Endopterygota</taxon>
        <taxon>Coleoptera</taxon>
        <taxon>Polyphaga</taxon>
        <taxon>Cucujiformia</taxon>
        <taxon>Chrysomeloidea</taxon>
        <taxon>Chrysomelidae</taxon>
        <taxon>Galerucinae</taxon>
        <taxon>Alticini</taxon>
        <taxon>Phyllotreta</taxon>
    </lineage>
</organism>
<feature type="compositionally biased region" description="Polar residues" evidence="5">
    <location>
        <begin position="328"/>
        <end position="343"/>
    </location>
</feature>
<evidence type="ECO:0000256" key="4">
    <source>
        <dbReference type="ARBA" id="ARBA00023242"/>
    </source>
</evidence>
<reference evidence="6" key="1">
    <citation type="submission" date="2022-01" db="EMBL/GenBank/DDBJ databases">
        <authorList>
            <person name="King R."/>
        </authorList>
    </citation>
    <scope>NUCLEOTIDE SEQUENCE</scope>
</reference>
<evidence type="ECO:0008006" key="8">
    <source>
        <dbReference type="Google" id="ProtNLM"/>
    </source>
</evidence>
<feature type="compositionally biased region" description="Low complexity" evidence="5">
    <location>
        <begin position="447"/>
        <end position="462"/>
    </location>
</feature>
<evidence type="ECO:0000313" key="6">
    <source>
        <dbReference type="EMBL" id="CAG9856568.1"/>
    </source>
</evidence>
<keyword evidence="7" id="KW-1185">Reference proteome</keyword>
<dbReference type="GO" id="GO:0032040">
    <property type="term" value="C:small-subunit processome"/>
    <property type="evidence" value="ECO:0007669"/>
    <property type="project" value="InterPro"/>
</dbReference>
<dbReference type="InterPro" id="IPR006709">
    <property type="entry name" value="SSU_processome_Utp14"/>
</dbReference>
<dbReference type="PANTHER" id="PTHR14150">
    <property type="entry name" value="U3 SMALL NUCLEOLAR RNA-ASSOCIATED PROTEIN 14"/>
    <property type="match status" value="1"/>
</dbReference>
<evidence type="ECO:0000256" key="2">
    <source>
        <dbReference type="ARBA" id="ARBA00007774"/>
    </source>
</evidence>
<keyword evidence="4" id="KW-0539">Nucleus</keyword>
<feature type="compositionally biased region" description="Polar residues" evidence="5">
    <location>
        <begin position="407"/>
        <end position="416"/>
    </location>
</feature>
<proteinExistence type="inferred from homology"/>
<feature type="region of interest" description="Disordered" evidence="5">
    <location>
        <begin position="304"/>
        <end position="349"/>
    </location>
</feature>
<protein>
    <recommendedName>
        <fullName evidence="8">U3 small nucleolar RNA-associated protein 14</fullName>
    </recommendedName>
</protein>
<name>A0A9N9TM88_PHYSR</name>
<dbReference type="AlphaFoldDB" id="A0A9N9TM88"/>
<comment type="subcellular location">
    <subcellularLocation>
        <location evidence="1">Nucleus</location>
        <location evidence="1">Nucleolus</location>
    </subcellularLocation>
</comment>
<dbReference type="EMBL" id="OU900105">
    <property type="protein sequence ID" value="CAG9856568.1"/>
    <property type="molecule type" value="Genomic_DNA"/>
</dbReference>